<keyword evidence="2" id="KW-1185">Reference proteome</keyword>
<dbReference type="AlphaFoldDB" id="A0A7X0P4M5"/>
<dbReference type="Proteomes" id="UP000565579">
    <property type="component" value="Unassembled WGS sequence"/>
</dbReference>
<dbReference type="RefSeq" id="WP_281402514.1">
    <property type="nucleotide sequence ID" value="NZ_JACHMI010000001.1"/>
</dbReference>
<reference evidence="1 2" key="1">
    <citation type="submission" date="2020-08" db="EMBL/GenBank/DDBJ databases">
        <title>Sequencing the genomes of 1000 actinobacteria strains.</title>
        <authorList>
            <person name="Klenk H.-P."/>
        </authorList>
    </citation>
    <scope>NUCLEOTIDE SEQUENCE [LARGE SCALE GENOMIC DNA]</scope>
    <source>
        <strain evidence="1 2">DSM 43768</strain>
    </source>
</reference>
<evidence type="ECO:0000313" key="1">
    <source>
        <dbReference type="EMBL" id="MBB6555162.1"/>
    </source>
</evidence>
<sequence>MTSDDVLFLVNGISGTNFAMEAQRERVLTTALDGIRGHHSTPTG</sequence>
<protein>
    <submittedName>
        <fullName evidence="1">Uncharacterized protein</fullName>
    </submittedName>
</protein>
<dbReference type="EMBL" id="JACHMI010000001">
    <property type="protein sequence ID" value="MBB6555162.1"/>
    <property type="molecule type" value="Genomic_DNA"/>
</dbReference>
<evidence type="ECO:0000313" key="2">
    <source>
        <dbReference type="Proteomes" id="UP000565579"/>
    </source>
</evidence>
<comment type="caution">
    <text evidence="1">The sequence shown here is derived from an EMBL/GenBank/DDBJ whole genome shotgun (WGS) entry which is preliminary data.</text>
</comment>
<proteinExistence type="predicted"/>
<name>A0A7X0P4M5_9ACTN</name>
<accession>A0A7X0P4M5</accession>
<gene>
    <name evidence="1" type="ORF">HD593_009957</name>
</gene>
<organism evidence="1 2">
    <name type="scientific">Nonomuraea rubra</name>
    <dbReference type="NCBI Taxonomy" id="46180"/>
    <lineage>
        <taxon>Bacteria</taxon>
        <taxon>Bacillati</taxon>
        <taxon>Actinomycetota</taxon>
        <taxon>Actinomycetes</taxon>
        <taxon>Streptosporangiales</taxon>
        <taxon>Streptosporangiaceae</taxon>
        <taxon>Nonomuraea</taxon>
    </lineage>
</organism>